<protein>
    <submittedName>
        <fullName evidence="2">Uncharacterized protein</fullName>
    </submittedName>
</protein>
<accession>A0A1X0FE35</accession>
<evidence type="ECO:0000313" key="2">
    <source>
        <dbReference type="EMBL" id="ORB00011.1"/>
    </source>
</evidence>
<dbReference type="Proteomes" id="UP000465812">
    <property type="component" value="Chromosome"/>
</dbReference>
<name>A0A1X0FE35_MYCNT</name>
<dbReference type="EMBL" id="AP022590">
    <property type="protein sequence ID" value="BBY37749.1"/>
    <property type="molecule type" value="Genomic_DNA"/>
</dbReference>
<keyword evidence="4" id="KW-1185">Reference proteome</keyword>
<dbReference type="Gene3D" id="3.40.30.120">
    <property type="match status" value="1"/>
</dbReference>
<proteinExistence type="predicted"/>
<reference evidence="1" key="3">
    <citation type="submission" date="2020-02" db="EMBL/GenBank/DDBJ databases">
        <authorList>
            <person name="Matsumoto Y."/>
            <person name="Motooka D."/>
            <person name="Nakamura S."/>
        </authorList>
    </citation>
    <scope>NUCLEOTIDE SEQUENCE</scope>
    <source>
        <strain evidence="1">JCM 18113</strain>
    </source>
</reference>
<dbReference type="EMBL" id="MVHW01000036">
    <property type="protein sequence ID" value="ORB00011.1"/>
    <property type="molecule type" value="Genomic_DNA"/>
</dbReference>
<dbReference type="Pfam" id="PF21274">
    <property type="entry name" value="Rng_hyd_C"/>
    <property type="match status" value="1"/>
</dbReference>
<dbReference type="AlphaFoldDB" id="A0A1X0FE35"/>
<gene>
    <name evidence="2" type="ORF">BST30_23320</name>
    <name evidence="1" type="ORF">MMAN_18830</name>
</gene>
<organism evidence="2 3">
    <name type="scientific">Mycobacterium mantenii</name>
    <dbReference type="NCBI Taxonomy" id="560555"/>
    <lineage>
        <taxon>Bacteria</taxon>
        <taxon>Bacillati</taxon>
        <taxon>Actinomycetota</taxon>
        <taxon>Actinomycetes</taxon>
        <taxon>Mycobacteriales</taxon>
        <taxon>Mycobacteriaceae</taxon>
        <taxon>Mycobacterium</taxon>
        <taxon>Mycobacterium avium complex (MAC)</taxon>
    </lineage>
</organism>
<evidence type="ECO:0000313" key="1">
    <source>
        <dbReference type="EMBL" id="BBY37749.1"/>
    </source>
</evidence>
<dbReference type="Proteomes" id="UP000192760">
    <property type="component" value="Unassembled WGS sequence"/>
</dbReference>
<sequence length="98" mass="10261">MSGPHSQAQTALVSPGAEVAALRTLVGELFTIPDVAAHMARLLAGNDVRYDVGDDHPLSGWPVPELTLDDGRRVAELLHDARPVLLDLAGGVADAARC</sequence>
<evidence type="ECO:0000313" key="3">
    <source>
        <dbReference type="Proteomes" id="UP000192760"/>
    </source>
</evidence>
<reference evidence="2 3" key="1">
    <citation type="submission" date="2017-02" db="EMBL/GenBank/DDBJ databases">
        <title>The new phylogeny of genus Mycobacterium.</title>
        <authorList>
            <person name="Tortoli E."/>
            <person name="Trovato A."/>
            <person name="Cirillo D.M."/>
        </authorList>
    </citation>
    <scope>NUCLEOTIDE SEQUENCE [LARGE SCALE GENOMIC DNA]</scope>
    <source>
        <strain evidence="2 3">DSM 45255</strain>
    </source>
</reference>
<reference evidence="1 4" key="2">
    <citation type="journal article" date="2019" name="Emerg. Microbes Infect.">
        <title>Comprehensive subspecies identification of 175 nontuberculous mycobacteria species based on 7547 genomic profiles.</title>
        <authorList>
            <person name="Matsumoto Y."/>
            <person name="Kinjo T."/>
            <person name="Motooka D."/>
            <person name="Nabeya D."/>
            <person name="Jung N."/>
            <person name="Uechi K."/>
            <person name="Horii T."/>
            <person name="Iida T."/>
            <person name="Fujita J."/>
            <person name="Nakamura S."/>
        </authorList>
    </citation>
    <scope>NUCLEOTIDE SEQUENCE [LARGE SCALE GENOMIC DNA]</scope>
    <source>
        <strain evidence="1 4">JCM 18113</strain>
    </source>
</reference>
<dbReference type="STRING" id="560555.BST30_23320"/>
<evidence type="ECO:0000313" key="4">
    <source>
        <dbReference type="Proteomes" id="UP000465812"/>
    </source>
</evidence>